<dbReference type="SUPFAM" id="SSF53271">
    <property type="entry name" value="PRTase-like"/>
    <property type="match status" value="1"/>
</dbReference>
<dbReference type="PANTHER" id="PTHR47505:SF1">
    <property type="entry name" value="DNA UTILIZATION PROTEIN YHGH"/>
    <property type="match status" value="1"/>
</dbReference>
<dbReference type="RefSeq" id="WP_138563459.1">
    <property type="nucleotide sequence ID" value="NZ_CP040602.1"/>
</dbReference>
<name>A0A4P9K4X3_9GAMM</name>
<dbReference type="EMBL" id="CP040602">
    <property type="protein sequence ID" value="QCU89267.1"/>
    <property type="molecule type" value="Genomic_DNA"/>
</dbReference>
<accession>A0A4P9K4X3</accession>
<protein>
    <submittedName>
        <fullName evidence="2">ComF family protein</fullName>
    </submittedName>
</protein>
<dbReference type="InterPro" id="IPR029057">
    <property type="entry name" value="PRTase-like"/>
</dbReference>
<evidence type="ECO:0000313" key="2">
    <source>
        <dbReference type="EMBL" id="QCU89267.1"/>
    </source>
</evidence>
<sequence>MPFHRVNRIALLLQAWLLGDVAMPQNSDSKLNLKLINSNEVCPVCCEPCLSGMRCGSCRFNPPSYDSTRVVACLNDDLSRSIHGFKYHEDLAYARVFADLMVEHIDFSGIEVLLPVPAHPLRRRQRGYNQAAELTRQLGKTLHIPVVSGALKRVKPTPSQTRLSRSQRERNLKGAFAVNMAQLAGCRSIALIDDVITTGATMQALAKQMKKAMPDIRIEALALAKTMK</sequence>
<gene>
    <name evidence="2" type="ORF">FE785_00795</name>
</gene>
<dbReference type="KEGG" id="thig:FE785_00795"/>
<comment type="similarity">
    <text evidence="1">Belongs to the ComF/GntX family.</text>
</comment>
<dbReference type="Gene3D" id="3.40.50.2020">
    <property type="match status" value="1"/>
</dbReference>
<dbReference type="CDD" id="cd06223">
    <property type="entry name" value="PRTases_typeI"/>
    <property type="match status" value="1"/>
</dbReference>
<evidence type="ECO:0000313" key="3">
    <source>
        <dbReference type="Proteomes" id="UP000304864"/>
    </source>
</evidence>
<dbReference type="AlphaFoldDB" id="A0A4P9K4X3"/>
<evidence type="ECO:0000256" key="1">
    <source>
        <dbReference type="ARBA" id="ARBA00008007"/>
    </source>
</evidence>
<proteinExistence type="inferred from homology"/>
<dbReference type="InterPro" id="IPR000836">
    <property type="entry name" value="PRTase_dom"/>
</dbReference>
<dbReference type="Proteomes" id="UP000304864">
    <property type="component" value="Chromosome"/>
</dbReference>
<reference evidence="2 3" key="1">
    <citation type="submission" date="2019-05" db="EMBL/GenBank/DDBJ databases">
        <title>Thiomicrorhabdus sediminis sp. nov, a novel sulfur-oxidizing bacterium isolated from coastal sediment.</title>
        <authorList>
            <person name="Liu X."/>
        </authorList>
    </citation>
    <scope>NUCLEOTIDE SEQUENCE [LARGE SCALE GENOMIC DNA]</scope>
    <source>
        <strain evidence="2 3">G1</strain>
    </source>
</reference>
<organism evidence="2 3">
    <name type="scientific">Thiomicrorhabdus sediminis</name>
    <dbReference type="NCBI Taxonomy" id="2580412"/>
    <lineage>
        <taxon>Bacteria</taxon>
        <taxon>Pseudomonadati</taxon>
        <taxon>Pseudomonadota</taxon>
        <taxon>Gammaproteobacteria</taxon>
        <taxon>Thiotrichales</taxon>
        <taxon>Piscirickettsiaceae</taxon>
        <taxon>Thiomicrorhabdus</taxon>
    </lineage>
</organism>
<dbReference type="InterPro" id="IPR051910">
    <property type="entry name" value="ComF/GntX_DNA_util-trans"/>
</dbReference>
<dbReference type="PANTHER" id="PTHR47505">
    <property type="entry name" value="DNA UTILIZATION PROTEIN YHGH"/>
    <property type="match status" value="1"/>
</dbReference>
<dbReference type="OrthoDB" id="9793412at2"/>
<keyword evidence="3" id="KW-1185">Reference proteome</keyword>